<evidence type="ECO:0000256" key="1">
    <source>
        <dbReference type="SAM" id="SignalP"/>
    </source>
</evidence>
<name>A0A699UL92_TANCI</name>
<feature type="signal peptide" evidence="1">
    <location>
        <begin position="1"/>
        <end position="17"/>
    </location>
</feature>
<reference evidence="2" key="1">
    <citation type="journal article" date="2019" name="Sci. Rep.">
        <title>Draft genome of Tanacetum cinerariifolium, the natural source of mosquito coil.</title>
        <authorList>
            <person name="Yamashiro T."/>
            <person name="Shiraishi A."/>
            <person name="Satake H."/>
            <person name="Nakayama K."/>
        </authorList>
    </citation>
    <scope>NUCLEOTIDE SEQUENCE</scope>
</reference>
<feature type="chain" id="PRO_5025464989" evidence="1">
    <location>
        <begin position="18"/>
        <end position="57"/>
    </location>
</feature>
<sequence length="57" mass="6312">FLATVCRLVLFIHPGCRFVVGVSEEDDGSVVRGSGVEQEVGKRGIRVWRENRLVNIG</sequence>
<feature type="non-terminal residue" evidence="2">
    <location>
        <position position="1"/>
    </location>
</feature>
<accession>A0A699UL92</accession>
<proteinExistence type="predicted"/>
<organism evidence="2">
    <name type="scientific">Tanacetum cinerariifolium</name>
    <name type="common">Dalmatian daisy</name>
    <name type="synonym">Chrysanthemum cinerariifolium</name>
    <dbReference type="NCBI Taxonomy" id="118510"/>
    <lineage>
        <taxon>Eukaryota</taxon>
        <taxon>Viridiplantae</taxon>
        <taxon>Streptophyta</taxon>
        <taxon>Embryophyta</taxon>
        <taxon>Tracheophyta</taxon>
        <taxon>Spermatophyta</taxon>
        <taxon>Magnoliopsida</taxon>
        <taxon>eudicotyledons</taxon>
        <taxon>Gunneridae</taxon>
        <taxon>Pentapetalae</taxon>
        <taxon>asterids</taxon>
        <taxon>campanulids</taxon>
        <taxon>Asterales</taxon>
        <taxon>Asteraceae</taxon>
        <taxon>Asteroideae</taxon>
        <taxon>Anthemideae</taxon>
        <taxon>Anthemidinae</taxon>
        <taxon>Tanacetum</taxon>
    </lineage>
</organism>
<keyword evidence="1" id="KW-0732">Signal</keyword>
<dbReference type="AlphaFoldDB" id="A0A699UL92"/>
<evidence type="ECO:0000313" key="2">
    <source>
        <dbReference type="EMBL" id="GFD23350.1"/>
    </source>
</evidence>
<dbReference type="EMBL" id="BKCJ011344110">
    <property type="protein sequence ID" value="GFD23350.1"/>
    <property type="molecule type" value="Genomic_DNA"/>
</dbReference>
<gene>
    <name evidence="2" type="ORF">Tci_895319</name>
</gene>
<protein>
    <submittedName>
        <fullName evidence="2">Uncharacterized protein</fullName>
    </submittedName>
</protein>
<comment type="caution">
    <text evidence="2">The sequence shown here is derived from an EMBL/GenBank/DDBJ whole genome shotgun (WGS) entry which is preliminary data.</text>
</comment>